<dbReference type="PANTHER" id="PTHR23416">
    <property type="entry name" value="SIALIC ACID SYNTHASE-RELATED"/>
    <property type="match status" value="1"/>
</dbReference>
<name>A0A2G1QPK9_9HYPH</name>
<proteinExistence type="predicted"/>
<dbReference type="CDD" id="cd04647">
    <property type="entry name" value="LbH_MAT_like"/>
    <property type="match status" value="1"/>
</dbReference>
<dbReference type="GO" id="GO:0016746">
    <property type="term" value="F:acyltransferase activity"/>
    <property type="evidence" value="ECO:0007669"/>
    <property type="project" value="UniProtKB-KW"/>
</dbReference>
<evidence type="ECO:0000313" key="4">
    <source>
        <dbReference type="EMBL" id="PHP67453.1"/>
    </source>
</evidence>
<evidence type="ECO:0000313" key="5">
    <source>
        <dbReference type="Proteomes" id="UP000221168"/>
    </source>
</evidence>
<dbReference type="SUPFAM" id="SSF51161">
    <property type="entry name" value="Trimeric LpxA-like enzymes"/>
    <property type="match status" value="1"/>
</dbReference>
<keyword evidence="3" id="KW-0012">Acyltransferase</keyword>
<protein>
    <submittedName>
        <fullName evidence="4">Acetyltransferase</fullName>
    </submittedName>
</protein>
<dbReference type="EMBL" id="PDVP01000003">
    <property type="protein sequence ID" value="PHP67453.1"/>
    <property type="molecule type" value="Genomic_DNA"/>
</dbReference>
<dbReference type="Gene3D" id="2.160.10.10">
    <property type="entry name" value="Hexapeptide repeat proteins"/>
    <property type="match status" value="1"/>
</dbReference>
<dbReference type="InterPro" id="IPR018357">
    <property type="entry name" value="Hexapep_transf_CS"/>
</dbReference>
<dbReference type="InterPro" id="IPR051159">
    <property type="entry name" value="Hexapeptide_acetyltransf"/>
</dbReference>
<reference evidence="4 5" key="1">
    <citation type="submission" date="2017-10" db="EMBL/GenBank/DDBJ databases">
        <title>Sedimentibacterium mangrovi gen. nov., sp. nov., a novel member of family Phyllobacteriacea isolated from mangrove sediment.</title>
        <authorList>
            <person name="Liao H."/>
            <person name="Tian Y."/>
        </authorList>
    </citation>
    <scope>NUCLEOTIDE SEQUENCE [LARGE SCALE GENOMIC DNA]</scope>
    <source>
        <strain evidence="4 5">X9-2-2</strain>
    </source>
</reference>
<dbReference type="Pfam" id="PF00132">
    <property type="entry name" value="Hexapep"/>
    <property type="match status" value="1"/>
</dbReference>
<gene>
    <name evidence="4" type="ORF">CSC94_07015</name>
</gene>
<dbReference type="InterPro" id="IPR011004">
    <property type="entry name" value="Trimer_LpxA-like_sf"/>
</dbReference>
<dbReference type="InterPro" id="IPR001451">
    <property type="entry name" value="Hexapep"/>
</dbReference>
<keyword evidence="5" id="KW-1185">Reference proteome</keyword>
<evidence type="ECO:0000256" key="3">
    <source>
        <dbReference type="ARBA" id="ARBA00023315"/>
    </source>
</evidence>
<keyword evidence="1 4" id="KW-0808">Transferase</keyword>
<dbReference type="Proteomes" id="UP000221168">
    <property type="component" value="Unassembled WGS sequence"/>
</dbReference>
<dbReference type="PROSITE" id="PS00101">
    <property type="entry name" value="HEXAPEP_TRANSFERASES"/>
    <property type="match status" value="1"/>
</dbReference>
<sequence>MNGLRQWAKQGRSPLARAARSLAQRARTCSMPVVPAIHRRLYEVRRLVLAGWQAAWRAAWTTPLLKARFDGDAPGLFVYGGIPLIMGPVRIRCARDVRMSGQTTITGRTGSAYPPELLVGSNVDIGWQTTIAVSGKVVIGDNVRIAGRAFLAGYPGHPLDAEDRAAGLPDTPDQCGDIVLERDVWLATGVTVLAGVTIGRGTVVGAGSVVTRDLPPFVLAAGSPARVIRHLGPAGNRDAA</sequence>
<evidence type="ECO:0000256" key="2">
    <source>
        <dbReference type="ARBA" id="ARBA00022737"/>
    </source>
</evidence>
<keyword evidence="2" id="KW-0677">Repeat</keyword>
<dbReference type="OrthoDB" id="9815592at2"/>
<accession>A0A2G1QPK9</accession>
<evidence type="ECO:0000256" key="1">
    <source>
        <dbReference type="ARBA" id="ARBA00022679"/>
    </source>
</evidence>
<comment type="caution">
    <text evidence="4">The sequence shown here is derived from an EMBL/GenBank/DDBJ whole genome shotgun (WGS) entry which is preliminary data.</text>
</comment>
<dbReference type="AlphaFoldDB" id="A0A2G1QPK9"/>
<organism evidence="4 5">
    <name type="scientific">Zhengella mangrovi</name>
    <dbReference type="NCBI Taxonomy" id="1982044"/>
    <lineage>
        <taxon>Bacteria</taxon>
        <taxon>Pseudomonadati</taxon>
        <taxon>Pseudomonadota</taxon>
        <taxon>Alphaproteobacteria</taxon>
        <taxon>Hyphomicrobiales</taxon>
        <taxon>Notoacmeibacteraceae</taxon>
        <taxon>Zhengella</taxon>
    </lineage>
</organism>